<name>A0AA39GB80_SARSR</name>
<feature type="compositionally biased region" description="Basic residues" evidence="1">
    <location>
        <begin position="200"/>
        <end position="213"/>
    </location>
</feature>
<reference evidence="2" key="1">
    <citation type="submission" date="2022-10" db="EMBL/GenBank/DDBJ databases">
        <title>Determination and structural analysis of whole genome sequence of Sarocladium strictum F4-1.</title>
        <authorList>
            <person name="Hu L."/>
            <person name="Jiang Y."/>
        </authorList>
    </citation>
    <scope>NUCLEOTIDE SEQUENCE</scope>
    <source>
        <strain evidence="2">F4-1</strain>
    </source>
</reference>
<feature type="compositionally biased region" description="Basic residues" evidence="1">
    <location>
        <begin position="140"/>
        <end position="165"/>
    </location>
</feature>
<feature type="compositionally biased region" description="Acidic residues" evidence="1">
    <location>
        <begin position="114"/>
        <end position="126"/>
    </location>
</feature>
<feature type="region of interest" description="Disordered" evidence="1">
    <location>
        <begin position="111"/>
        <end position="219"/>
    </location>
</feature>
<proteinExistence type="predicted"/>
<accession>A0AA39GB80</accession>
<comment type="caution">
    <text evidence="2">The sequence shown here is derived from an EMBL/GenBank/DDBJ whole genome shotgun (WGS) entry which is preliminary data.</text>
</comment>
<dbReference type="EMBL" id="JAPDFR010000008">
    <property type="protein sequence ID" value="KAK0384115.1"/>
    <property type="molecule type" value="Genomic_DNA"/>
</dbReference>
<evidence type="ECO:0000313" key="2">
    <source>
        <dbReference type="EMBL" id="KAK0384115.1"/>
    </source>
</evidence>
<protein>
    <submittedName>
        <fullName evidence="2">Uncharacterized protein</fullName>
    </submittedName>
</protein>
<dbReference type="AlphaFoldDB" id="A0AA39GB80"/>
<feature type="compositionally biased region" description="Basic and acidic residues" evidence="1">
    <location>
        <begin position="166"/>
        <end position="199"/>
    </location>
</feature>
<gene>
    <name evidence="2" type="ORF">NLU13_8204</name>
</gene>
<organism evidence="2 3">
    <name type="scientific">Sarocladium strictum</name>
    <name type="common">Black bundle disease fungus</name>
    <name type="synonym">Acremonium strictum</name>
    <dbReference type="NCBI Taxonomy" id="5046"/>
    <lineage>
        <taxon>Eukaryota</taxon>
        <taxon>Fungi</taxon>
        <taxon>Dikarya</taxon>
        <taxon>Ascomycota</taxon>
        <taxon>Pezizomycotina</taxon>
        <taxon>Sordariomycetes</taxon>
        <taxon>Hypocreomycetidae</taxon>
        <taxon>Hypocreales</taxon>
        <taxon>Sarocladiaceae</taxon>
        <taxon>Sarocladium</taxon>
    </lineage>
</organism>
<evidence type="ECO:0000313" key="3">
    <source>
        <dbReference type="Proteomes" id="UP001175261"/>
    </source>
</evidence>
<keyword evidence="3" id="KW-1185">Reference proteome</keyword>
<sequence length="219" mass="24849">MNAHALLTSQGWRGHGHSLHKSDDKIGLAKPLLLNRKSNTFGISEKNHFTSDQWWMNAFDEQLKGLETTKDGVRQTVTTGKLNAIEKGSLGKYSLYTSFVRGGLLEGTLKGLEEDSTTETTSEAEEVVEKKETKEERRARKEAKRLRKEQRASRRAARAAKRAAKASKEPSSSEDKKLKKQKDRAERDPSSENDKSQEKKIRRAKKEERRRKRALEGSA</sequence>
<evidence type="ECO:0000256" key="1">
    <source>
        <dbReference type="SAM" id="MobiDB-lite"/>
    </source>
</evidence>
<feature type="compositionally biased region" description="Basic and acidic residues" evidence="1">
    <location>
        <begin position="127"/>
        <end position="139"/>
    </location>
</feature>
<dbReference type="Proteomes" id="UP001175261">
    <property type="component" value="Unassembled WGS sequence"/>
</dbReference>